<protein>
    <submittedName>
        <fullName evidence="1">Uncharacterized protein</fullName>
    </submittedName>
</protein>
<dbReference type="RefSeq" id="WP_133674949.1">
    <property type="nucleotide sequence ID" value="NZ_SNZF01000008.1"/>
</dbReference>
<accession>A0A4R6YGP5</accession>
<reference evidence="1 2" key="1">
    <citation type="submission" date="2019-03" db="EMBL/GenBank/DDBJ databases">
        <title>Genomic Encyclopedia of Type Strains, Phase IV (KMG-IV): sequencing the most valuable type-strain genomes for metagenomic binning, comparative biology and taxonomic classification.</title>
        <authorList>
            <person name="Goeker M."/>
        </authorList>
    </citation>
    <scope>NUCLEOTIDE SEQUENCE [LARGE SCALE GENOMIC DNA]</scope>
    <source>
        <strain evidence="1 2">DSM 11603</strain>
    </source>
</reference>
<evidence type="ECO:0000313" key="1">
    <source>
        <dbReference type="EMBL" id="TDR35713.1"/>
    </source>
</evidence>
<gene>
    <name evidence="1" type="ORF">DES43_108138</name>
</gene>
<dbReference type="AlphaFoldDB" id="A0A4R6YGP5"/>
<dbReference type="Proteomes" id="UP000294958">
    <property type="component" value="Unassembled WGS sequence"/>
</dbReference>
<sequence>MARQYVFTCDACEDEHVCNRNSPPERWRDIDVDAREFYHFPRNHYKKEVNARYLLCWECQLVLGEFLLNPRSWPRLAEQPAGDIALDDAGAGP</sequence>
<name>A0A4R6YGP5_9HYPH</name>
<organism evidence="1 2">
    <name type="scientific">Aquamicrobium defluvii</name>
    <dbReference type="NCBI Taxonomy" id="69279"/>
    <lineage>
        <taxon>Bacteria</taxon>
        <taxon>Pseudomonadati</taxon>
        <taxon>Pseudomonadota</taxon>
        <taxon>Alphaproteobacteria</taxon>
        <taxon>Hyphomicrobiales</taxon>
        <taxon>Phyllobacteriaceae</taxon>
        <taxon>Aquamicrobium</taxon>
    </lineage>
</organism>
<proteinExistence type="predicted"/>
<evidence type="ECO:0000313" key="2">
    <source>
        <dbReference type="Proteomes" id="UP000294958"/>
    </source>
</evidence>
<dbReference type="EMBL" id="SNZF01000008">
    <property type="protein sequence ID" value="TDR35713.1"/>
    <property type="molecule type" value="Genomic_DNA"/>
</dbReference>
<keyword evidence="2" id="KW-1185">Reference proteome</keyword>
<comment type="caution">
    <text evidence="1">The sequence shown here is derived from an EMBL/GenBank/DDBJ whole genome shotgun (WGS) entry which is preliminary data.</text>
</comment>